<dbReference type="InterPro" id="IPR036388">
    <property type="entry name" value="WH-like_DNA-bd_sf"/>
</dbReference>
<dbReference type="PANTHER" id="PTHR43133:SF8">
    <property type="entry name" value="RNA POLYMERASE SIGMA FACTOR HI_1459-RELATED"/>
    <property type="match status" value="1"/>
</dbReference>
<dbReference type="Proteomes" id="UP001442841">
    <property type="component" value="Chromosome"/>
</dbReference>
<reference evidence="8 9" key="1">
    <citation type="submission" date="2024-04" db="EMBL/GenBank/DDBJ databases">
        <title>Isolation of an actinomycete strain from pig manure.</title>
        <authorList>
            <person name="Gong T."/>
            <person name="Yu Z."/>
            <person name="An M."/>
            <person name="Wei C."/>
            <person name="Yang W."/>
            <person name="Liu L."/>
        </authorList>
    </citation>
    <scope>NUCLEOTIDE SEQUENCE [LARGE SCALE GENOMIC DNA]</scope>
    <source>
        <strain evidence="8 9">ZF39</strain>
    </source>
</reference>
<dbReference type="InterPro" id="IPR013324">
    <property type="entry name" value="RNA_pol_sigma_r3/r4-like"/>
</dbReference>
<keyword evidence="3" id="KW-0731">Sigma factor</keyword>
<evidence type="ECO:0000259" key="7">
    <source>
        <dbReference type="Pfam" id="PF08281"/>
    </source>
</evidence>
<comment type="similarity">
    <text evidence="1">Belongs to the sigma-70 factor family. ECF subfamily.</text>
</comment>
<dbReference type="RefSeq" id="WP_425309345.1">
    <property type="nucleotide sequence ID" value="NZ_CP154795.1"/>
</dbReference>
<organism evidence="8 9">
    <name type="scientific">Ammonicoccus fulvus</name>
    <dbReference type="NCBI Taxonomy" id="3138240"/>
    <lineage>
        <taxon>Bacteria</taxon>
        <taxon>Bacillati</taxon>
        <taxon>Actinomycetota</taxon>
        <taxon>Actinomycetes</taxon>
        <taxon>Propionibacteriales</taxon>
        <taxon>Propionibacteriaceae</taxon>
        <taxon>Ammonicoccus</taxon>
    </lineage>
</organism>
<dbReference type="InterPro" id="IPR007627">
    <property type="entry name" value="RNA_pol_sigma70_r2"/>
</dbReference>
<dbReference type="InterPro" id="IPR013249">
    <property type="entry name" value="RNA_pol_sigma70_r4_t2"/>
</dbReference>
<dbReference type="Gene3D" id="1.10.1740.10">
    <property type="match status" value="1"/>
</dbReference>
<dbReference type="Pfam" id="PF08281">
    <property type="entry name" value="Sigma70_r4_2"/>
    <property type="match status" value="1"/>
</dbReference>
<dbReference type="EMBL" id="CP154795">
    <property type="protein sequence ID" value="XAN07886.1"/>
    <property type="molecule type" value="Genomic_DNA"/>
</dbReference>
<evidence type="ECO:0000256" key="4">
    <source>
        <dbReference type="ARBA" id="ARBA00023125"/>
    </source>
</evidence>
<keyword evidence="5" id="KW-0804">Transcription</keyword>
<sequence>MRQLNAEQRMRTVFAANYGDVVRFVQRRTGPERAEDVAAETFLVAWRRIEEMPVDPGDARAWLFGVARNCLLNERRSERRRDGLAVRLAEHPAPTGAHDPADVVAPRLDLAAAWRRLSDDDQEVLALAVFEQLSAQQAALVLGTSAGAVRVRLSRARARLRTHLESPDLSSHSPEVSR</sequence>
<dbReference type="InterPro" id="IPR039425">
    <property type="entry name" value="RNA_pol_sigma-70-like"/>
</dbReference>
<keyword evidence="9" id="KW-1185">Reference proteome</keyword>
<dbReference type="SUPFAM" id="SSF88946">
    <property type="entry name" value="Sigma2 domain of RNA polymerase sigma factors"/>
    <property type="match status" value="1"/>
</dbReference>
<dbReference type="Pfam" id="PF04542">
    <property type="entry name" value="Sigma70_r2"/>
    <property type="match status" value="1"/>
</dbReference>
<dbReference type="Gene3D" id="1.10.10.10">
    <property type="entry name" value="Winged helix-like DNA-binding domain superfamily/Winged helix DNA-binding domain"/>
    <property type="match status" value="1"/>
</dbReference>
<evidence type="ECO:0000256" key="3">
    <source>
        <dbReference type="ARBA" id="ARBA00023082"/>
    </source>
</evidence>
<keyword evidence="2" id="KW-0805">Transcription regulation</keyword>
<name>A0ABZ3FPA3_9ACTN</name>
<keyword evidence="4" id="KW-0238">DNA-binding</keyword>
<feature type="domain" description="RNA polymerase sigma factor 70 region 4 type 2" evidence="7">
    <location>
        <begin position="109"/>
        <end position="160"/>
    </location>
</feature>
<accession>A0ABZ3FPA3</accession>
<evidence type="ECO:0000256" key="2">
    <source>
        <dbReference type="ARBA" id="ARBA00023015"/>
    </source>
</evidence>
<feature type="domain" description="RNA polymerase sigma-70 region 2" evidence="6">
    <location>
        <begin position="14"/>
        <end position="81"/>
    </location>
</feature>
<dbReference type="InterPro" id="IPR014284">
    <property type="entry name" value="RNA_pol_sigma-70_dom"/>
</dbReference>
<dbReference type="NCBIfam" id="TIGR02937">
    <property type="entry name" value="sigma70-ECF"/>
    <property type="match status" value="1"/>
</dbReference>
<dbReference type="SUPFAM" id="SSF88659">
    <property type="entry name" value="Sigma3 and sigma4 domains of RNA polymerase sigma factors"/>
    <property type="match status" value="1"/>
</dbReference>
<protein>
    <submittedName>
        <fullName evidence="8">Sigma-70 family RNA polymerase sigma factor</fullName>
    </submittedName>
</protein>
<evidence type="ECO:0000256" key="1">
    <source>
        <dbReference type="ARBA" id="ARBA00010641"/>
    </source>
</evidence>
<dbReference type="InterPro" id="IPR013325">
    <property type="entry name" value="RNA_pol_sigma_r2"/>
</dbReference>
<evidence type="ECO:0000313" key="9">
    <source>
        <dbReference type="Proteomes" id="UP001442841"/>
    </source>
</evidence>
<dbReference type="PANTHER" id="PTHR43133">
    <property type="entry name" value="RNA POLYMERASE ECF-TYPE SIGMA FACTO"/>
    <property type="match status" value="1"/>
</dbReference>
<gene>
    <name evidence="8" type="ORF">AADG42_11405</name>
</gene>
<evidence type="ECO:0000259" key="6">
    <source>
        <dbReference type="Pfam" id="PF04542"/>
    </source>
</evidence>
<evidence type="ECO:0000256" key="5">
    <source>
        <dbReference type="ARBA" id="ARBA00023163"/>
    </source>
</evidence>
<proteinExistence type="inferred from homology"/>
<evidence type="ECO:0000313" key="8">
    <source>
        <dbReference type="EMBL" id="XAN07886.1"/>
    </source>
</evidence>